<comment type="subcellular location">
    <subcellularLocation>
        <location evidence="1">Cell membrane</location>
        <topology evidence="1">Multi-pass membrane protein</topology>
    </subcellularLocation>
</comment>
<feature type="transmembrane region" description="Helical" evidence="8">
    <location>
        <begin position="16"/>
        <end position="36"/>
    </location>
</feature>
<dbReference type="AlphaFoldDB" id="A0A2A7MR85"/>
<feature type="domain" description="ABC3 transporter permease C-terminal" evidence="9">
    <location>
        <begin position="233"/>
        <end position="342"/>
    </location>
</feature>
<reference evidence="11" key="3">
    <citation type="submission" date="2020-02" db="EMBL/GenBank/DDBJ databases">
        <authorList>
            <person name="Matsumoto Y."/>
            <person name="Motooka D."/>
            <person name="Nakamura S."/>
        </authorList>
    </citation>
    <scope>NUCLEOTIDE SEQUENCE</scope>
    <source>
        <strain evidence="11">JCM 6377</strain>
    </source>
</reference>
<proteinExistence type="inferred from homology"/>
<evidence type="ECO:0000256" key="5">
    <source>
        <dbReference type="ARBA" id="ARBA00022989"/>
    </source>
</evidence>
<comment type="caution">
    <text evidence="12">The sequence shown here is derived from an EMBL/GenBank/DDBJ whole genome shotgun (WGS) entry which is preliminary data.</text>
</comment>
<keyword evidence="3" id="KW-1003">Cell membrane</keyword>
<evidence type="ECO:0000259" key="9">
    <source>
        <dbReference type="Pfam" id="PF02687"/>
    </source>
</evidence>
<evidence type="ECO:0000259" key="10">
    <source>
        <dbReference type="Pfam" id="PF12704"/>
    </source>
</evidence>
<evidence type="ECO:0000256" key="3">
    <source>
        <dbReference type="ARBA" id="ARBA00022475"/>
    </source>
</evidence>
<gene>
    <name evidence="12" type="ORF">CQY20_27390</name>
    <name evidence="11" type="ORF">MAGR_06820</name>
</gene>
<dbReference type="Proteomes" id="UP000220914">
    <property type="component" value="Unassembled WGS sequence"/>
</dbReference>
<dbReference type="PANTHER" id="PTHR43738">
    <property type="entry name" value="ABC TRANSPORTER, MEMBRANE PROTEIN"/>
    <property type="match status" value="1"/>
</dbReference>
<dbReference type="EMBL" id="BLKS01000001">
    <property type="protein sequence ID" value="GFG49241.1"/>
    <property type="molecule type" value="Genomic_DNA"/>
</dbReference>
<dbReference type="RefSeq" id="WP_097943462.1">
    <property type="nucleotide sequence ID" value="NZ_BLKS01000001.1"/>
</dbReference>
<evidence type="ECO:0000313" key="11">
    <source>
        <dbReference type="EMBL" id="GFG49241.1"/>
    </source>
</evidence>
<name>A0A2A7MR85_MYCAG</name>
<feature type="transmembrane region" description="Helical" evidence="8">
    <location>
        <begin position="313"/>
        <end position="332"/>
    </location>
</feature>
<keyword evidence="4 8" id="KW-0812">Transmembrane</keyword>
<dbReference type="InterPro" id="IPR051125">
    <property type="entry name" value="ABC-4/HrtB_transporter"/>
</dbReference>
<evidence type="ECO:0000256" key="6">
    <source>
        <dbReference type="ARBA" id="ARBA00023136"/>
    </source>
</evidence>
<reference evidence="12 13" key="1">
    <citation type="submission" date="2017-10" db="EMBL/GenBank/DDBJ databases">
        <title>The new phylogeny of genus Mycobacterium.</title>
        <authorList>
            <person name="Tortoli E."/>
            <person name="Trovato A."/>
            <person name="Cirillo D.M."/>
        </authorList>
    </citation>
    <scope>NUCLEOTIDE SEQUENCE [LARGE SCALE GENOMIC DNA]</scope>
    <source>
        <strain evidence="12 13">CCUG37673</strain>
    </source>
</reference>
<reference evidence="11 14" key="2">
    <citation type="journal article" date="2019" name="Emerg. Microbes Infect.">
        <title>Comprehensive subspecies identification of 175 nontuberculous mycobacteria species based on 7547 genomic profiles.</title>
        <authorList>
            <person name="Matsumoto Y."/>
            <person name="Kinjo T."/>
            <person name="Motooka D."/>
            <person name="Nabeya D."/>
            <person name="Jung N."/>
            <person name="Uechi K."/>
            <person name="Horii T."/>
            <person name="Iida T."/>
            <person name="Fujita J."/>
            <person name="Nakamura S."/>
        </authorList>
    </citation>
    <scope>NUCLEOTIDE SEQUENCE [LARGE SCALE GENOMIC DNA]</scope>
    <source>
        <strain evidence="11 14">JCM 6377</strain>
    </source>
</reference>
<keyword evidence="6 8" id="KW-0472">Membrane</keyword>
<evidence type="ECO:0000313" key="12">
    <source>
        <dbReference type="EMBL" id="PEG34079.1"/>
    </source>
</evidence>
<organism evidence="12 13">
    <name type="scientific">Mycolicibacterium agri</name>
    <name type="common">Mycobacterium agri</name>
    <dbReference type="NCBI Taxonomy" id="36811"/>
    <lineage>
        <taxon>Bacteria</taxon>
        <taxon>Bacillati</taxon>
        <taxon>Actinomycetota</taxon>
        <taxon>Actinomycetes</taxon>
        <taxon>Mycobacteriales</taxon>
        <taxon>Mycobacteriaceae</taxon>
        <taxon>Mycolicibacterium</taxon>
    </lineage>
</organism>
<comment type="similarity">
    <text evidence="7">Belongs to the ABC-4 integral membrane protein family.</text>
</comment>
<keyword evidence="13" id="KW-1185">Reference proteome</keyword>
<sequence length="349" mass="35658">MLRVTLRDLQWRRRRFLIAIVGTSLVFAMTLVLTGLSNGFRVEANQTADALGFDTYLVRTGPAGPFIGSPPFPQSEVTTAARLPGVTAAVPLVYTATTVPDGDSTRNVNVFGAPAQGPGMPPIASGRAPAGAEEAAVSSTLGVEIGDDIEIGSSAIRIVGIVDDSTALAGQPNVFLTVAGAQQMGFNTQPIVTSIGIRGTPAAVPDGYRIIDRAGAVADLMRPMTAAVAAITMIAVLLWVVAALIVGSVIYLSALERTRDFAVLKAVGVSTPSVLAGLCLQAVIVAVVAALLGGLLSLVLAPVFPMRVEVPTSAFLLLPLIGVAVGLLASAAGMRRAVTIDPALAFGGP</sequence>
<evidence type="ECO:0000313" key="13">
    <source>
        <dbReference type="Proteomes" id="UP000220914"/>
    </source>
</evidence>
<feature type="domain" description="MacB-like periplasmic core" evidence="10">
    <location>
        <begin position="17"/>
        <end position="201"/>
    </location>
</feature>
<feature type="transmembrane region" description="Helical" evidence="8">
    <location>
        <begin position="227"/>
        <end position="253"/>
    </location>
</feature>
<keyword evidence="5 8" id="KW-1133">Transmembrane helix</keyword>
<keyword evidence="2" id="KW-0813">Transport</keyword>
<dbReference type="EMBL" id="PDCP01000078">
    <property type="protein sequence ID" value="PEG34079.1"/>
    <property type="molecule type" value="Genomic_DNA"/>
</dbReference>
<evidence type="ECO:0000313" key="14">
    <source>
        <dbReference type="Proteomes" id="UP000465302"/>
    </source>
</evidence>
<evidence type="ECO:0000256" key="1">
    <source>
        <dbReference type="ARBA" id="ARBA00004651"/>
    </source>
</evidence>
<dbReference type="Pfam" id="PF02687">
    <property type="entry name" value="FtsX"/>
    <property type="match status" value="1"/>
</dbReference>
<dbReference type="OrthoDB" id="7298150at2"/>
<accession>A0A2A7MR85</accession>
<evidence type="ECO:0000256" key="2">
    <source>
        <dbReference type="ARBA" id="ARBA00022448"/>
    </source>
</evidence>
<protein>
    <submittedName>
        <fullName evidence="12">Glutamine ABC transporter permease</fullName>
    </submittedName>
    <submittedName>
        <fullName evidence="11">Putative ABC transporter permease</fullName>
    </submittedName>
</protein>
<dbReference type="GO" id="GO:0005886">
    <property type="term" value="C:plasma membrane"/>
    <property type="evidence" value="ECO:0007669"/>
    <property type="project" value="UniProtKB-SubCell"/>
</dbReference>
<dbReference type="InterPro" id="IPR025857">
    <property type="entry name" value="MacB_PCD"/>
</dbReference>
<dbReference type="InterPro" id="IPR003838">
    <property type="entry name" value="ABC3_permease_C"/>
</dbReference>
<dbReference type="Proteomes" id="UP000465302">
    <property type="component" value="Unassembled WGS sequence"/>
</dbReference>
<evidence type="ECO:0000256" key="4">
    <source>
        <dbReference type="ARBA" id="ARBA00022692"/>
    </source>
</evidence>
<evidence type="ECO:0000256" key="7">
    <source>
        <dbReference type="ARBA" id="ARBA00038076"/>
    </source>
</evidence>
<dbReference type="PANTHER" id="PTHR43738:SF1">
    <property type="entry name" value="HEMIN TRANSPORT SYSTEM PERMEASE PROTEIN HRTB-RELATED"/>
    <property type="match status" value="1"/>
</dbReference>
<evidence type="ECO:0000256" key="8">
    <source>
        <dbReference type="SAM" id="Phobius"/>
    </source>
</evidence>
<dbReference type="Pfam" id="PF12704">
    <property type="entry name" value="MacB_PCD"/>
    <property type="match status" value="1"/>
</dbReference>
<feature type="transmembrane region" description="Helical" evidence="8">
    <location>
        <begin position="274"/>
        <end position="301"/>
    </location>
</feature>